<evidence type="ECO:0000313" key="3">
    <source>
        <dbReference type="EMBL" id="MFD2160533.1"/>
    </source>
</evidence>
<feature type="region of interest" description="Disordered" evidence="1">
    <location>
        <begin position="1"/>
        <end position="25"/>
    </location>
</feature>
<protein>
    <submittedName>
        <fullName evidence="3">Zinc-ribbon domain containing protein</fullName>
    </submittedName>
</protein>
<gene>
    <name evidence="3" type="ORF">ACFSW8_16635</name>
</gene>
<accession>A0ABW4ZEU0</accession>
<feature type="domain" description="Probable zinc-binding" evidence="2">
    <location>
        <begin position="57"/>
        <end position="104"/>
    </location>
</feature>
<reference evidence="4" key="1">
    <citation type="journal article" date="2019" name="Int. J. Syst. Evol. Microbiol.">
        <title>The Global Catalogue of Microorganisms (GCM) 10K type strain sequencing project: providing services to taxonomists for standard genome sequencing and annotation.</title>
        <authorList>
            <consortium name="The Broad Institute Genomics Platform"/>
            <consortium name="The Broad Institute Genome Sequencing Center for Infectious Disease"/>
            <person name="Wu L."/>
            <person name="Ma J."/>
        </authorList>
    </citation>
    <scope>NUCLEOTIDE SEQUENCE [LARGE SCALE GENOMIC DNA]</scope>
    <source>
        <strain evidence="4">CCUG 57942</strain>
    </source>
</reference>
<evidence type="ECO:0000259" key="2">
    <source>
        <dbReference type="Pfam" id="PF13451"/>
    </source>
</evidence>
<dbReference type="Pfam" id="PF13451">
    <property type="entry name" value="zf_Tbcl"/>
    <property type="match status" value="1"/>
</dbReference>
<organism evidence="3 4">
    <name type="scientific">Rubritalea tangerina</name>
    <dbReference type="NCBI Taxonomy" id="430798"/>
    <lineage>
        <taxon>Bacteria</taxon>
        <taxon>Pseudomonadati</taxon>
        <taxon>Verrucomicrobiota</taxon>
        <taxon>Verrucomicrobiia</taxon>
        <taxon>Verrucomicrobiales</taxon>
        <taxon>Rubritaleaceae</taxon>
        <taxon>Rubritalea</taxon>
    </lineage>
</organism>
<evidence type="ECO:0000256" key="1">
    <source>
        <dbReference type="SAM" id="MobiDB-lite"/>
    </source>
</evidence>
<evidence type="ECO:0000313" key="4">
    <source>
        <dbReference type="Proteomes" id="UP001597389"/>
    </source>
</evidence>
<dbReference type="InterPro" id="IPR025306">
    <property type="entry name" value="Zn-bnd_dom_prob"/>
</dbReference>
<dbReference type="RefSeq" id="WP_377087966.1">
    <property type="nucleotide sequence ID" value="NZ_JBHSJL010000014.1"/>
</dbReference>
<comment type="caution">
    <text evidence="3">The sequence shown here is derived from an EMBL/GenBank/DDBJ whole genome shotgun (WGS) entry which is preliminary data.</text>
</comment>
<feature type="compositionally biased region" description="Basic residues" evidence="1">
    <location>
        <begin position="1"/>
        <end position="21"/>
    </location>
</feature>
<keyword evidence="4" id="KW-1185">Reference proteome</keyword>
<dbReference type="Proteomes" id="UP001597389">
    <property type="component" value="Unassembled WGS sequence"/>
</dbReference>
<sequence length="123" mass="14909">MLSNKQKRQKLREQRKRKAEKRARVQQANRLKFNHLPVDKEKIVSSSLLFDLPDYYEDYPFTCRDCGSRQLWTAKQQKWWYEVVGGDWESVAIRCRSCRVRERLRKDKARKEHLEGIAKKNLK</sequence>
<name>A0ABW4ZEU0_9BACT</name>
<dbReference type="EMBL" id="JBHUJB010000083">
    <property type="protein sequence ID" value="MFD2160533.1"/>
    <property type="molecule type" value="Genomic_DNA"/>
</dbReference>
<proteinExistence type="predicted"/>